<evidence type="ECO:0000313" key="3">
    <source>
        <dbReference type="Proteomes" id="UP000006657"/>
    </source>
</evidence>
<feature type="chain" id="PRO_5003396018" description="Lipoprotein" evidence="1">
    <location>
        <begin position="19"/>
        <end position="321"/>
    </location>
</feature>
<proteinExistence type="predicted"/>
<dbReference type="Proteomes" id="UP000006657">
    <property type="component" value="Chromosome"/>
</dbReference>
<sequence length="321" mass="36238">MKNIVKLLVCGLAALCCACSEDDLTGEWSYSGPIPAIKDGPTEADKGCYALYQKYDVHVYWQLEGDAACYTDQGQVSSSGFNAAALPMQAAEEATAEKFVKLLTKFFAMLPENLVKQGYYRRHILVKIMPPTYIYTDTEGNTYFCNTYGVNAWVYGAGSGVVYYGYLYNKEDNTGDKFDTNLDGWKWSMAYEFFKGLVDCIDKPVNVPDEFREISKDYYNYELGGSPESSIQGTVFDKVKGGHQGFIHPYAAHASNTKFCDEDWGAMVASILTWDKAELEEIYVTYPLIKAKYDIVKAFFTEQYGLDIEQLANRWRNVTLD</sequence>
<accession>F9Z2T3</accession>
<evidence type="ECO:0008006" key="4">
    <source>
        <dbReference type="Google" id="ProtNLM"/>
    </source>
</evidence>
<evidence type="ECO:0000313" key="2">
    <source>
        <dbReference type="EMBL" id="ADY31213.1"/>
    </source>
</evidence>
<dbReference type="GeneID" id="61273360"/>
<reference evidence="2 3" key="1">
    <citation type="journal article" date="2011" name="Stand. Genomic Sci.">
        <title>Complete genome sequence of Odoribacter splanchnicus type strain (1651/6).</title>
        <authorList>
            <consortium name="US DOE Joint Genome Institute (JGI-PGF)"/>
            <person name="Goker M."/>
            <person name="Gronow S."/>
            <person name="Zeytun A."/>
            <person name="Nolan M."/>
            <person name="Lucas S."/>
            <person name="Lapidus A."/>
            <person name="Hammon N."/>
            <person name="Deshpande S."/>
            <person name="Cheng J.F."/>
            <person name="Pitluck S."/>
            <person name="Liolios K."/>
            <person name="Pagani I."/>
            <person name="Ivanova N."/>
            <person name="Mavromatis K."/>
            <person name="Ovchinikova G."/>
            <person name="Pati A."/>
            <person name="Tapia R."/>
            <person name="Han C."/>
            <person name="Goodwin L."/>
            <person name="Chen A."/>
            <person name="Palaniappan K."/>
            <person name="Land M."/>
            <person name="Hauser L."/>
            <person name="Jeffries C.D."/>
            <person name="Brambilla E.M."/>
            <person name="Rohde M."/>
            <person name="Detter J.C."/>
            <person name="Woyke T."/>
            <person name="Bristow J."/>
            <person name="Markowitz V."/>
            <person name="Hugenholtz P."/>
            <person name="Eisen J.A."/>
            <person name="Kyrpides N.C."/>
            <person name="Klenk H.P."/>
        </authorList>
    </citation>
    <scope>NUCLEOTIDE SEQUENCE [LARGE SCALE GENOMIC DNA]</scope>
    <source>
        <strain evidence="3">ATCC 29572 / DSM 20712 / JCM 15291 / NCTC 10825 / 1651/6</strain>
    </source>
</reference>
<dbReference type="PaxDb" id="709991-Odosp_0099"/>
<evidence type="ECO:0000256" key="1">
    <source>
        <dbReference type="SAM" id="SignalP"/>
    </source>
</evidence>
<protein>
    <recommendedName>
        <fullName evidence="4">Lipoprotein</fullName>
    </recommendedName>
</protein>
<dbReference type="STRING" id="709991.Odosp_0099"/>
<dbReference type="AlphaFoldDB" id="F9Z2T3"/>
<keyword evidence="3" id="KW-1185">Reference proteome</keyword>
<dbReference type="RefSeq" id="WP_013610460.1">
    <property type="nucleotide sequence ID" value="NC_015160.1"/>
</dbReference>
<organism evidence="2 3">
    <name type="scientific">Odoribacter splanchnicus (strain ATCC 29572 / DSM 20712 / CIP 104287 / JCM 15291 / NCTC 10825 / 1651/6)</name>
    <name type="common">Bacteroides splanchnicus</name>
    <dbReference type="NCBI Taxonomy" id="709991"/>
    <lineage>
        <taxon>Bacteria</taxon>
        <taxon>Pseudomonadati</taxon>
        <taxon>Bacteroidota</taxon>
        <taxon>Bacteroidia</taxon>
        <taxon>Bacteroidales</taxon>
        <taxon>Odoribacteraceae</taxon>
        <taxon>Odoribacter</taxon>
    </lineage>
</organism>
<dbReference type="EMBL" id="CP002544">
    <property type="protein sequence ID" value="ADY31213.1"/>
    <property type="molecule type" value="Genomic_DNA"/>
</dbReference>
<dbReference type="HOGENOM" id="CLU_865547_0_0_10"/>
<gene>
    <name evidence="2" type="ordered locus">Odosp_0099</name>
</gene>
<name>F9Z2T3_ODOSD</name>
<dbReference type="KEGG" id="osp:Odosp_0099"/>
<feature type="signal peptide" evidence="1">
    <location>
        <begin position="1"/>
        <end position="18"/>
    </location>
</feature>
<keyword evidence="1" id="KW-0732">Signal</keyword>
<dbReference type="Gene3D" id="3.40.390.70">
    <property type="match status" value="1"/>
</dbReference>